<evidence type="ECO:0000256" key="1">
    <source>
        <dbReference type="ARBA" id="ARBA00004651"/>
    </source>
</evidence>
<dbReference type="PANTHER" id="PTHR23513">
    <property type="entry name" value="INTEGRAL MEMBRANE EFFLUX PROTEIN-RELATED"/>
    <property type="match status" value="1"/>
</dbReference>
<feature type="transmembrane region" description="Helical" evidence="7">
    <location>
        <begin position="229"/>
        <end position="254"/>
    </location>
</feature>
<evidence type="ECO:0000313" key="9">
    <source>
        <dbReference type="Proteomes" id="UP001529369"/>
    </source>
</evidence>
<evidence type="ECO:0000256" key="3">
    <source>
        <dbReference type="ARBA" id="ARBA00022475"/>
    </source>
</evidence>
<evidence type="ECO:0000256" key="4">
    <source>
        <dbReference type="ARBA" id="ARBA00022692"/>
    </source>
</evidence>
<dbReference type="Gene3D" id="1.20.1250.20">
    <property type="entry name" value="MFS general substrate transporter like domains"/>
    <property type="match status" value="2"/>
</dbReference>
<organism evidence="8 9">
    <name type="scientific">Paeniroseomonas aquatica</name>
    <dbReference type="NCBI Taxonomy" id="373043"/>
    <lineage>
        <taxon>Bacteria</taxon>
        <taxon>Pseudomonadati</taxon>
        <taxon>Pseudomonadota</taxon>
        <taxon>Alphaproteobacteria</taxon>
        <taxon>Acetobacterales</taxon>
        <taxon>Acetobacteraceae</taxon>
        <taxon>Paeniroseomonas</taxon>
    </lineage>
</organism>
<feature type="transmembrane region" description="Helical" evidence="7">
    <location>
        <begin position="292"/>
        <end position="313"/>
    </location>
</feature>
<evidence type="ECO:0000256" key="2">
    <source>
        <dbReference type="ARBA" id="ARBA00022448"/>
    </source>
</evidence>
<proteinExistence type="predicted"/>
<keyword evidence="9" id="KW-1185">Reference proteome</keyword>
<feature type="transmembrane region" description="Helical" evidence="7">
    <location>
        <begin position="382"/>
        <end position="404"/>
    </location>
</feature>
<evidence type="ECO:0000313" key="8">
    <source>
        <dbReference type="EMBL" id="MDN3563799.1"/>
    </source>
</evidence>
<keyword evidence="3" id="KW-1003">Cell membrane</keyword>
<dbReference type="InterPro" id="IPR010290">
    <property type="entry name" value="TM_effector"/>
</dbReference>
<protein>
    <submittedName>
        <fullName evidence="8">MFS transporter</fullName>
    </submittedName>
</protein>
<dbReference type="RefSeq" id="WP_290315567.1">
    <property type="nucleotide sequence ID" value="NZ_JAUFPN010000042.1"/>
</dbReference>
<dbReference type="Proteomes" id="UP001529369">
    <property type="component" value="Unassembled WGS sequence"/>
</dbReference>
<keyword evidence="2" id="KW-0813">Transport</keyword>
<keyword evidence="5 7" id="KW-1133">Transmembrane helix</keyword>
<reference evidence="9" key="1">
    <citation type="journal article" date="2019" name="Int. J. Syst. Evol. Microbiol.">
        <title>The Global Catalogue of Microorganisms (GCM) 10K type strain sequencing project: providing services to taxonomists for standard genome sequencing and annotation.</title>
        <authorList>
            <consortium name="The Broad Institute Genomics Platform"/>
            <consortium name="The Broad Institute Genome Sequencing Center for Infectious Disease"/>
            <person name="Wu L."/>
            <person name="Ma J."/>
        </authorList>
    </citation>
    <scope>NUCLEOTIDE SEQUENCE [LARGE SCALE GENOMIC DNA]</scope>
    <source>
        <strain evidence="9">CECT 7131</strain>
    </source>
</reference>
<dbReference type="Pfam" id="PF05977">
    <property type="entry name" value="MFS_3"/>
    <property type="match status" value="1"/>
</dbReference>
<keyword evidence="6 7" id="KW-0472">Membrane</keyword>
<evidence type="ECO:0000256" key="6">
    <source>
        <dbReference type="ARBA" id="ARBA00023136"/>
    </source>
</evidence>
<sequence>MPMTGEAPAPHPLRRLFGRPDFVRLWAVGGIANAMRWVEILVAGIFVFELTGSALAVSLLAVVRALPMLAFGAVAGALAETQDRRRLLMLGQATSAASTCGILALALGGALQPWHLGVSGFLGGLVWTGEMASRRRMVTEVAGEAEVVPALAMDSMTSNTTRMAGPLLGGVLYQTLGLAAAYGVAAACYALSFALLAGVRHAQARRRLRPRQLVAEVADAMQLVRRMPVLQAVILVTLAMNLFGFCFTAVLPALGAQAFGASPFQIGLLTAAEPAGALLTGLVLSTRRGIPLSAALMVGGCGFFMLCLLLVGLAGSLPVAVAVLMVGGIGTALFAALQTALPVTRAPAEARSRVLGLVTTCIGLGPAGALAIGALADRWGPGVAIPLMAGAGLAMLGVTARVVWRGERRAG</sequence>
<dbReference type="SUPFAM" id="SSF103473">
    <property type="entry name" value="MFS general substrate transporter"/>
    <property type="match status" value="1"/>
</dbReference>
<dbReference type="PANTHER" id="PTHR23513:SF11">
    <property type="entry name" value="STAPHYLOFERRIN A TRANSPORTER"/>
    <property type="match status" value="1"/>
</dbReference>
<dbReference type="EMBL" id="JAUFPN010000042">
    <property type="protein sequence ID" value="MDN3563799.1"/>
    <property type="molecule type" value="Genomic_DNA"/>
</dbReference>
<accession>A0ABT8A239</accession>
<comment type="caution">
    <text evidence="8">The sequence shown here is derived from an EMBL/GenBank/DDBJ whole genome shotgun (WGS) entry which is preliminary data.</text>
</comment>
<feature type="transmembrane region" description="Helical" evidence="7">
    <location>
        <begin position="319"/>
        <end position="342"/>
    </location>
</feature>
<feature type="transmembrane region" description="Helical" evidence="7">
    <location>
        <begin position="87"/>
        <end position="111"/>
    </location>
</feature>
<feature type="transmembrane region" description="Helical" evidence="7">
    <location>
        <begin position="176"/>
        <end position="199"/>
    </location>
</feature>
<comment type="subcellular location">
    <subcellularLocation>
        <location evidence="1">Cell membrane</location>
        <topology evidence="1">Multi-pass membrane protein</topology>
    </subcellularLocation>
</comment>
<dbReference type="CDD" id="cd06173">
    <property type="entry name" value="MFS_MefA_like"/>
    <property type="match status" value="1"/>
</dbReference>
<keyword evidence="4 7" id="KW-0812">Transmembrane</keyword>
<dbReference type="InterPro" id="IPR036259">
    <property type="entry name" value="MFS_trans_sf"/>
</dbReference>
<gene>
    <name evidence="8" type="ORF">QWZ14_05340</name>
</gene>
<feature type="transmembrane region" description="Helical" evidence="7">
    <location>
        <begin position="266"/>
        <end position="285"/>
    </location>
</feature>
<evidence type="ECO:0000256" key="7">
    <source>
        <dbReference type="SAM" id="Phobius"/>
    </source>
</evidence>
<feature type="transmembrane region" description="Helical" evidence="7">
    <location>
        <begin position="354"/>
        <end position="376"/>
    </location>
</feature>
<name>A0ABT8A239_9PROT</name>
<evidence type="ECO:0000256" key="5">
    <source>
        <dbReference type="ARBA" id="ARBA00022989"/>
    </source>
</evidence>